<gene>
    <name evidence="6" type="ORF">IAB70_00545</name>
</gene>
<dbReference type="InterPro" id="IPR051675">
    <property type="entry name" value="Endo/Exo/Phosphatase_dom_1"/>
</dbReference>
<dbReference type="Gene3D" id="1.10.150.320">
    <property type="entry name" value="Photosystem II 12 kDa extrinsic protein"/>
    <property type="match status" value="1"/>
</dbReference>
<dbReference type="InterPro" id="IPR013785">
    <property type="entry name" value="Aldolase_TIM"/>
</dbReference>
<dbReference type="CDD" id="cd01335">
    <property type="entry name" value="Radical_SAM"/>
    <property type="match status" value="1"/>
</dbReference>
<evidence type="ECO:0000256" key="1">
    <source>
        <dbReference type="ARBA" id="ARBA00022691"/>
    </source>
</evidence>
<protein>
    <submittedName>
        <fullName evidence="6">DNA modification/repair radical SAM protein</fullName>
    </submittedName>
</protein>
<dbReference type="GO" id="GO:0051536">
    <property type="term" value="F:iron-sulfur cluster binding"/>
    <property type="evidence" value="ECO:0007669"/>
    <property type="project" value="UniProtKB-KW"/>
</dbReference>
<dbReference type="InterPro" id="IPR023874">
    <property type="entry name" value="DNA_rSAM_put"/>
</dbReference>
<name>A0A9D1LZY5_9FIRM</name>
<dbReference type="AlphaFoldDB" id="A0A9D1LZY5"/>
<accession>A0A9D1LZY5</accession>
<dbReference type="SUPFAM" id="SSF102114">
    <property type="entry name" value="Radical SAM enzymes"/>
    <property type="match status" value="1"/>
</dbReference>
<evidence type="ECO:0000256" key="4">
    <source>
        <dbReference type="ARBA" id="ARBA00023014"/>
    </source>
</evidence>
<dbReference type="InterPro" id="IPR010994">
    <property type="entry name" value="RuvA_2-like"/>
</dbReference>
<dbReference type="PANTHER" id="PTHR21180">
    <property type="entry name" value="ENDONUCLEASE/EXONUCLEASE/PHOSPHATASE FAMILY DOMAIN-CONTAINING PROTEIN 1"/>
    <property type="match status" value="1"/>
</dbReference>
<proteinExistence type="predicted"/>
<evidence type="ECO:0000313" key="7">
    <source>
        <dbReference type="Proteomes" id="UP000824093"/>
    </source>
</evidence>
<feature type="domain" description="Radical SAM core" evidence="5">
    <location>
        <begin position="59"/>
        <end position="182"/>
    </location>
</feature>
<evidence type="ECO:0000256" key="2">
    <source>
        <dbReference type="ARBA" id="ARBA00022723"/>
    </source>
</evidence>
<sequence length="433" mass="49747">MNLYEKLKILADSAKYDASCSSSGSRRQNTKGGIGNGNISGICHSWSADGRCISLLKILMTNYCIYDCKYCINRSSNDVPRAAFSPREIADLTMEFYKRNYIEGLFLSSAVIQNPDHTMELLCKAISILREEYHFNGYIHAKTIPGSSKELIQKLGNLVDRMSVNIELPSSNSLKLLAPQKQKDGILDPMKFISNKIEETHQEKSCKKDIFVPAGQTTQLIVGATPESDLKIIKLSENLYQKMKLKRVYYSAYVSINQDKLLPTLNEPPLLRENRLYQADWLLRFYGFKAEELLNESNPNFNPILDPKCDWAIRNIEKFPIEINKADYFTLLRVPGIGVISAKRIILARRNFELNFEELKHFGVVMKRARYFITCKGKYFDKISSFQSSFIMANLLYQERKDLPQTHNYEQLSMFENILPTKEDRIKCLSGNI</sequence>
<dbReference type="GO" id="GO:0046872">
    <property type="term" value="F:metal ion binding"/>
    <property type="evidence" value="ECO:0007669"/>
    <property type="project" value="UniProtKB-KW"/>
</dbReference>
<keyword evidence="3" id="KW-0408">Iron</keyword>
<dbReference type="InterPro" id="IPR058240">
    <property type="entry name" value="rSAM_sf"/>
</dbReference>
<evidence type="ECO:0000313" key="6">
    <source>
        <dbReference type="EMBL" id="HIU51106.1"/>
    </source>
</evidence>
<dbReference type="NCBIfam" id="TIGR03916">
    <property type="entry name" value="rSAM_link_UDG"/>
    <property type="match status" value="1"/>
</dbReference>
<comment type="caution">
    <text evidence="6">The sequence shown here is derived from an EMBL/GenBank/DDBJ whole genome shotgun (WGS) entry which is preliminary data.</text>
</comment>
<organism evidence="6 7">
    <name type="scientific">Candidatus Merdicola faecigallinarum</name>
    <dbReference type="NCBI Taxonomy" id="2840862"/>
    <lineage>
        <taxon>Bacteria</taxon>
        <taxon>Bacillati</taxon>
        <taxon>Bacillota</taxon>
        <taxon>Clostridia</taxon>
        <taxon>Candidatus Merdicola</taxon>
    </lineage>
</organism>
<keyword evidence="1" id="KW-0949">S-adenosyl-L-methionine</keyword>
<dbReference type="EMBL" id="DVNH01000005">
    <property type="protein sequence ID" value="HIU51106.1"/>
    <property type="molecule type" value="Genomic_DNA"/>
</dbReference>
<dbReference type="SFLD" id="SFLDS00029">
    <property type="entry name" value="Radical_SAM"/>
    <property type="match status" value="1"/>
</dbReference>
<dbReference type="GO" id="GO:0003824">
    <property type="term" value="F:catalytic activity"/>
    <property type="evidence" value="ECO:0007669"/>
    <property type="project" value="InterPro"/>
</dbReference>
<dbReference type="Pfam" id="PF04055">
    <property type="entry name" value="Radical_SAM"/>
    <property type="match status" value="1"/>
</dbReference>
<evidence type="ECO:0000256" key="3">
    <source>
        <dbReference type="ARBA" id="ARBA00023004"/>
    </source>
</evidence>
<keyword evidence="4" id="KW-0411">Iron-sulfur</keyword>
<keyword evidence="2" id="KW-0479">Metal-binding</keyword>
<reference evidence="6" key="2">
    <citation type="journal article" date="2021" name="PeerJ">
        <title>Extensive microbial diversity within the chicken gut microbiome revealed by metagenomics and culture.</title>
        <authorList>
            <person name="Gilroy R."/>
            <person name="Ravi A."/>
            <person name="Getino M."/>
            <person name="Pursley I."/>
            <person name="Horton D.L."/>
            <person name="Alikhan N.F."/>
            <person name="Baker D."/>
            <person name="Gharbi K."/>
            <person name="Hall N."/>
            <person name="Watson M."/>
            <person name="Adriaenssens E.M."/>
            <person name="Foster-Nyarko E."/>
            <person name="Jarju S."/>
            <person name="Secka A."/>
            <person name="Antonio M."/>
            <person name="Oren A."/>
            <person name="Chaudhuri R.R."/>
            <person name="La Ragione R."/>
            <person name="Hildebrand F."/>
            <person name="Pallen M.J."/>
        </authorList>
    </citation>
    <scope>NUCLEOTIDE SEQUENCE</scope>
    <source>
        <strain evidence="6">CHK195-15760</strain>
    </source>
</reference>
<dbReference type="Gene3D" id="3.20.20.70">
    <property type="entry name" value="Aldolase class I"/>
    <property type="match status" value="1"/>
</dbReference>
<evidence type="ECO:0000259" key="5">
    <source>
        <dbReference type="Pfam" id="PF04055"/>
    </source>
</evidence>
<reference evidence="6" key="1">
    <citation type="submission" date="2020-10" db="EMBL/GenBank/DDBJ databases">
        <authorList>
            <person name="Gilroy R."/>
        </authorList>
    </citation>
    <scope>NUCLEOTIDE SEQUENCE</scope>
    <source>
        <strain evidence="6">CHK195-15760</strain>
    </source>
</reference>
<dbReference type="InterPro" id="IPR007197">
    <property type="entry name" value="rSAM"/>
</dbReference>
<dbReference type="SFLD" id="SFLDG01102">
    <property type="entry name" value="Uncharacterised_Radical_SAM_Su"/>
    <property type="match status" value="1"/>
</dbReference>
<dbReference type="Proteomes" id="UP000824093">
    <property type="component" value="Unassembled WGS sequence"/>
</dbReference>
<dbReference type="PANTHER" id="PTHR21180:SF9">
    <property type="entry name" value="TYPE II SECRETION SYSTEM PROTEIN K"/>
    <property type="match status" value="1"/>
</dbReference>
<dbReference type="SUPFAM" id="SSF47781">
    <property type="entry name" value="RuvA domain 2-like"/>
    <property type="match status" value="1"/>
</dbReference>